<keyword evidence="3" id="KW-1185">Reference proteome</keyword>
<dbReference type="Proteomes" id="UP000266673">
    <property type="component" value="Unassembled WGS sequence"/>
</dbReference>
<dbReference type="STRING" id="44941.A0A397VJK4"/>
<evidence type="ECO:0000313" key="3">
    <source>
        <dbReference type="Proteomes" id="UP000266673"/>
    </source>
</evidence>
<evidence type="ECO:0008006" key="4">
    <source>
        <dbReference type="Google" id="ProtNLM"/>
    </source>
</evidence>
<comment type="caution">
    <text evidence="2">The sequence shown here is derived from an EMBL/GenBank/DDBJ whole genome shotgun (WGS) entry which is preliminary data.</text>
</comment>
<evidence type="ECO:0000313" key="2">
    <source>
        <dbReference type="EMBL" id="RIB19356.1"/>
    </source>
</evidence>
<dbReference type="AlphaFoldDB" id="A0A397VJK4"/>
<dbReference type="OrthoDB" id="2305646at2759"/>
<accession>A0A397VJK4</accession>
<reference evidence="2 3" key="1">
    <citation type="submission" date="2018-06" db="EMBL/GenBank/DDBJ databases">
        <title>Comparative genomics reveals the genomic features of Rhizophagus irregularis, R. cerebriforme, R. diaphanum and Gigaspora rosea, and their symbiotic lifestyle signature.</title>
        <authorList>
            <person name="Morin E."/>
            <person name="San Clemente H."/>
            <person name="Chen E.C.H."/>
            <person name="De La Providencia I."/>
            <person name="Hainaut M."/>
            <person name="Kuo A."/>
            <person name="Kohler A."/>
            <person name="Murat C."/>
            <person name="Tang N."/>
            <person name="Roy S."/>
            <person name="Loubradou J."/>
            <person name="Henrissat B."/>
            <person name="Grigoriev I.V."/>
            <person name="Corradi N."/>
            <person name="Roux C."/>
            <person name="Martin F.M."/>
        </authorList>
    </citation>
    <scope>NUCLEOTIDE SEQUENCE [LARGE SCALE GENOMIC DNA]</scope>
    <source>
        <strain evidence="2 3">DAOM 194757</strain>
    </source>
</reference>
<organism evidence="2 3">
    <name type="scientific">Gigaspora rosea</name>
    <dbReference type="NCBI Taxonomy" id="44941"/>
    <lineage>
        <taxon>Eukaryota</taxon>
        <taxon>Fungi</taxon>
        <taxon>Fungi incertae sedis</taxon>
        <taxon>Mucoromycota</taxon>
        <taxon>Glomeromycotina</taxon>
        <taxon>Glomeromycetes</taxon>
        <taxon>Diversisporales</taxon>
        <taxon>Gigasporaceae</taxon>
        <taxon>Gigaspora</taxon>
    </lineage>
</organism>
<feature type="signal peptide" evidence="1">
    <location>
        <begin position="1"/>
        <end position="19"/>
    </location>
</feature>
<proteinExistence type="predicted"/>
<dbReference type="EMBL" id="QKWP01000479">
    <property type="protein sequence ID" value="RIB19356.1"/>
    <property type="molecule type" value="Genomic_DNA"/>
</dbReference>
<gene>
    <name evidence="2" type="ORF">C2G38_2083318</name>
</gene>
<keyword evidence="1" id="KW-0732">Signal</keyword>
<protein>
    <recommendedName>
        <fullName evidence="4">MD-2-related lipid-recognition domain-containing protein</fullName>
    </recommendedName>
</protein>
<sequence length="152" mass="16752">MKNFIFAFILFAHLLTINVAPFKLNKRTTFYPCSVQSVDLFIVSIVPDPPESGKGETFYVSVTLTKHEIIKNKTFLGISYAGLDGTSLGDPYYSTFTESYKAGDLFSVTLSDVPTPQLPDAYYIGVTVGDPTNDPKNPLDIYGCVYAEVIRG</sequence>
<evidence type="ECO:0000256" key="1">
    <source>
        <dbReference type="SAM" id="SignalP"/>
    </source>
</evidence>
<feature type="chain" id="PRO_5017317506" description="MD-2-related lipid-recognition domain-containing protein" evidence="1">
    <location>
        <begin position="20"/>
        <end position="152"/>
    </location>
</feature>
<name>A0A397VJK4_9GLOM</name>